<keyword evidence="7" id="KW-1133">Transmembrane helix</keyword>
<keyword evidence="8" id="KW-0496">Mitochondrion</keyword>
<evidence type="ECO:0000256" key="8">
    <source>
        <dbReference type="ARBA" id="ARBA00023128"/>
    </source>
</evidence>
<dbReference type="GO" id="GO:0022857">
    <property type="term" value="F:transmembrane transporter activity"/>
    <property type="evidence" value="ECO:0007669"/>
    <property type="project" value="TreeGrafter"/>
</dbReference>
<evidence type="ECO:0000256" key="10">
    <source>
        <dbReference type="PROSITE-ProRule" id="PRU00282"/>
    </source>
</evidence>
<dbReference type="VEuPathDB" id="FungiDB:MFRU_072g00150"/>
<dbReference type="PROSITE" id="PS50920">
    <property type="entry name" value="SOLCAR"/>
    <property type="match status" value="3"/>
</dbReference>
<evidence type="ECO:0000256" key="4">
    <source>
        <dbReference type="ARBA" id="ARBA00022692"/>
    </source>
</evidence>
<feature type="region of interest" description="Disordered" evidence="12">
    <location>
        <begin position="33"/>
        <end position="53"/>
    </location>
</feature>
<dbReference type="PANTHER" id="PTHR45624:SF10">
    <property type="entry name" value="SLC (SOLUTE CARRIER) HOMOLOG"/>
    <property type="match status" value="1"/>
</dbReference>
<evidence type="ECO:0000256" key="11">
    <source>
        <dbReference type="RuleBase" id="RU000488"/>
    </source>
</evidence>
<keyword evidence="4 10" id="KW-0812">Transmembrane</keyword>
<reference evidence="13 14" key="1">
    <citation type="submission" date="2019-06" db="EMBL/GenBank/DDBJ databases">
        <title>Genome Sequence of the Brown Rot Fungal Pathogen Monilinia fructicola.</title>
        <authorList>
            <person name="De Miccolis Angelini R.M."/>
            <person name="Landi L."/>
            <person name="Abate D."/>
            <person name="Pollastro S."/>
            <person name="Romanazzi G."/>
            <person name="Faretra F."/>
        </authorList>
    </citation>
    <scope>NUCLEOTIDE SEQUENCE [LARGE SCALE GENOMIC DNA]</scope>
    <source>
        <strain evidence="13 14">Mfrc123</strain>
    </source>
</reference>
<name>A0A5M9JAJ9_MONFR</name>
<evidence type="ECO:0000256" key="3">
    <source>
        <dbReference type="ARBA" id="ARBA00022448"/>
    </source>
</evidence>
<dbReference type="EMBL" id="VICG01000012">
    <property type="protein sequence ID" value="KAA8566628.1"/>
    <property type="molecule type" value="Genomic_DNA"/>
</dbReference>
<comment type="caution">
    <text evidence="13">The sequence shown here is derived from an EMBL/GenBank/DDBJ whole genome shotgun (WGS) entry which is preliminary data.</text>
</comment>
<protein>
    <recommendedName>
        <fullName evidence="15">Mitochondrial carrier protein</fullName>
    </recommendedName>
</protein>
<keyword evidence="14" id="KW-1185">Reference proteome</keyword>
<evidence type="ECO:0000256" key="6">
    <source>
        <dbReference type="ARBA" id="ARBA00022792"/>
    </source>
</evidence>
<dbReference type="FunFam" id="1.50.40.10:FF:000184">
    <property type="entry name" value="Mitochondrial carrier protein, putative (AFU_orthologue AFUA_6G12900)"/>
    <property type="match status" value="1"/>
</dbReference>
<evidence type="ECO:0000313" key="14">
    <source>
        <dbReference type="Proteomes" id="UP000322873"/>
    </source>
</evidence>
<evidence type="ECO:0000313" key="13">
    <source>
        <dbReference type="EMBL" id="KAA8566628.1"/>
    </source>
</evidence>
<evidence type="ECO:0008006" key="15">
    <source>
        <dbReference type="Google" id="ProtNLM"/>
    </source>
</evidence>
<dbReference type="Gene3D" id="1.50.40.10">
    <property type="entry name" value="Mitochondrial carrier domain"/>
    <property type="match status" value="1"/>
</dbReference>
<dbReference type="InterPro" id="IPR050567">
    <property type="entry name" value="Mitochondrial_Carrier"/>
</dbReference>
<proteinExistence type="inferred from homology"/>
<evidence type="ECO:0000256" key="9">
    <source>
        <dbReference type="ARBA" id="ARBA00023136"/>
    </source>
</evidence>
<gene>
    <name evidence="13" type="ORF">EYC84_009170</name>
</gene>
<dbReference type="Pfam" id="PF00153">
    <property type="entry name" value="Mito_carr"/>
    <property type="match status" value="3"/>
</dbReference>
<dbReference type="Proteomes" id="UP000322873">
    <property type="component" value="Unassembled WGS sequence"/>
</dbReference>
<dbReference type="OrthoDB" id="193856at2759"/>
<dbReference type="AlphaFoldDB" id="A0A5M9JAJ9"/>
<feature type="repeat" description="Solcar" evidence="10">
    <location>
        <begin position="1"/>
        <end position="90"/>
    </location>
</feature>
<evidence type="ECO:0000256" key="5">
    <source>
        <dbReference type="ARBA" id="ARBA00022737"/>
    </source>
</evidence>
<organism evidence="13 14">
    <name type="scientific">Monilinia fructicola</name>
    <name type="common">Brown rot fungus</name>
    <name type="synonym">Ciboria fructicola</name>
    <dbReference type="NCBI Taxonomy" id="38448"/>
    <lineage>
        <taxon>Eukaryota</taxon>
        <taxon>Fungi</taxon>
        <taxon>Dikarya</taxon>
        <taxon>Ascomycota</taxon>
        <taxon>Pezizomycotina</taxon>
        <taxon>Leotiomycetes</taxon>
        <taxon>Helotiales</taxon>
        <taxon>Sclerotiniaceae</taxon>
        <taxon>Monilinia</taxon>
    </lineage>
</organism>
<accession>A0A5M9JAJ9</accession>
<evidence type="ECO:0000256" key="1">
    <source>
        <dbReference type="ARBA" id="ARBA00004225"/>
    </source>
</evidence>
<dbReference type="InterPro" id="IPR023395">
    <property type="entry name" value="MCP_dom_sf"/>
</dbReference>
<keyword evidence="6" id="KW-0999">Mitochondrion inner membrane</keyword>
<evidence type="ECO:0000256" key="7">
    <source>
        <dbReference type="ARBA" id="ARBA00022989"/>
    </source>
</evidence>
<dbReference type="SUPFAM" id="SSF103506">
    <property type="entry name" value="Mitochondrial carrier"/>
    <property type="match status" value="1"/>
</dbReference>
<dbReference type="GO" id="GO:0031966">
    <property type="term" value="C:mitochondrial membrane"/>
    <property type="evidence" value="ECO:0007669"/>
    <property type="project" value="UniProtKB-SubCell"/>
</dbReference>
<comment type="similarity">
    <text evidence="2 11">Belongs to the mitochondrial carrier (TC 2.A.29) family.</text>
</comment>
<evidence type="ECO:0000256" key="12">
    <source>
        <dbReference type="SAM" id="MobiDB-lite"/>
    </source>
</evidence>
<dbReference type="PANTHER" id="PTHR45624">
    <property type="entry name" value="MITOCHONDRIAL BASIC AMINO ACIDS TRANSPORTER-RELATED"/>
    <property type="match status" value="1"/>
</dbReference>
<keyword evidence="3 11" id="KW-0813">Transport</keyword>
<evidence type="ECO:0000256" key="2">
    <source>
        <dbReference type="ARBA" id="ARBA00006375"/>
    </source>
</evidence>
<keyword evidence="5" id="KW-0677">Repeat</keyword>
<dbReference type="InterPro" id="IPR018108">
    <property type="entry name" value="MCP_transmembrane"/>
</dbReference>
<feature type="repeat" description="Solcar" evidence="10">
    <location>
        <begin position="209"/>
        <end position="311"/>
    </location>
</feature>
<comment type="subcellular location">
    <subcellularLocation>
        <location evidence="1">Mitochondrion membrane</location>
        <topology evidence="1">Multi-pass membrane protein</topology>
    </subcellularLocation>
</comment>
<keyword evidence="9 10" id="KW-0472">Membrane</keyword>
<feature type="repeat" description="Solcar" evidence="10">
    <location>
        <begin position="103"/>
        <end position="186"/>
    </location>
</feature>
<sequence>MSADFWAGYISGAISIIIGNPLDLLKVRLQASSSSRGNSPSPIPTPIASASSSTAFPTPSSLIRGTAAPILTTGALNALLFVTYNRTLSLLHPTYTPSHPESIPLSSTFLAGTIGGLCSSIISTPTELIKCRAQLSTPPLSSLAITRSILSTTGIRGLYFGGVVTALRDSIGYGFYFWSYELSSRLYSSYILSPAAVSSGTENKTSSRDEAIKILLCGGVAGVVTWASVFPLDVVKTRLQAQILPSAFTSETTSLLPATPPQKRKGALEIARLAYRNEGMGVFFRGLGVCSLRAFVVNAAQWAAYEWIMRELGAKGGSDIGVTDRVMSEILI</sequence>